<keyword evidence="2" id="KW-1185">Reference proteome</keyword>
<protein>
    <submittedName>
        <fullName evidence="1">Uncharacterized protein</fullName>
    </submittedName>
</protein>
<gene>
    <name evidence="1" type="ORF">A9306_01075</name>
</gene>
<evidence type="ECO:0000313" key="1">
    <source>
        <dbReference type="EMBL" id="OBX77071.1"/>
    </source>
</evidence>
<dbReference type="EMBL" id="LZNA01000056">
    <property type="protein sequence ID" value="OBX77071.1"/>
    <property type="molecule type" value="Genomic_DNA"/>
</dbReference>
<reference evidence="1 2" key="1">
    <citation type="submission" date="2016-06" db="EMBL/GenBank/DDBJ databases">
        <title>Draft genome of Moraxella atlantae CCUG 59586.</title>
        <authorList>
            <person name="Salva-Serra F."/>
            <person name="Engstrom-Jakobsson H."/>
            <person name="Thorell K."/>
            <person name="Gonzales-Siles L."/>
            <person name="Karlsson R."/>
            <person name="Boulund F."/>
            <person name="Engstrand L."/>
            <person name="Kristiansson E."/>
            <person name="Moore E."/>
        </authorList>
    </citation>
    <scope>NUCLEOTIDE SEQUENCE [LARGE SCALE GENOMIC DNA]</scope>
    <source>
        <strain evidence="1 2">CCUG 59586</strain>
    </source>
</reference>
<accession>A0A1B8QBL2</accession>
<proteinExistence type="predicted"/>
<sequence length="72" mass="8165">MLVGLIGDLPSLTYNQRQKLTKGKNLPRMGGKFAHYKQSCRKKQCYLSSRAVLGNRCSWVYTFCHITTAPQA</sequence>
<dbReference type="Proteomes" id="UP000092616">
    <property type="component" value="Unassembled WGS sequence"/>
</dbReference>
<organism evidence="1 2">
    <name type="scientific">Faucicola atlantae</name>
    <dbReference type="NCBI Taxonomy" id="34059"/>
    <lineage>
        <taxon>Bacteria</taxon>
        <taxon>Pseudomonadati</taxon>
        <taxon>Pseudomonadota</taxon>
        <taxon>Gammaproteobacteria</taxon>
        <taxon>Moraxellales</taxon>
        <taxon>Moraxellaceae</taxon>
        <taxon>Faucicola</taxon>
    </lineage>
</organism>
<evidence type="ECO:0000313" key="2">
    <source>
        <dbReference type="Proteomes" id="UP000092616"/>
    </source>
</evidence>
<name>A0A1B8QBL2_9GAMM</name>
<comment type="caution">
    <text evidence="1">The sequence shown here is derived from an EMBL/GenBank/DDBJ whole genome shotgun (WGS) entry which is preliminary data.</text>
</comment>
<dbReference type="AlphaFoldDB" id="A0A1B8QBL2"/>